<dbReference type="Proteomes" id="UP000316968">
    <property type="component" value="Chromosome"/>
</dbReference>
<dbReference type="OrthoDB" id="9802328at2"/>
<keyword evidence="2" id="KW-1185">Reference proteome</keyword>
<evidence type="ECO:0000313" key="2">
    <source>
        <dbReference type="Proteomes" id="UP000316968"/>
    </source>
</evidence>
<organism evidence="1 2">
    <name type="scientific">Saccharibacillus brassicae</name>
    <dbReference type="NCBI Taxonomy" id="2583377"/>
    <lineage>
        <taxon>Bacteria</taxon>
        <taxon>Bacillati</taxon>
        <taxon>Bacillota</taxon>
        <taxon>Bacilli</taxon>
        <taxon>Bacillales</taxon>
        <taxon>Paenibacillaceae</taxon>
        <taxon>Saccharibacillus</taxon>
    </lineage>
</organism>
<dbReference type="KEGG" id="saca:FFV09_18450"/>
<protein>
    <submittedName>
        <fullName evidence="1">Uncharacterized protein</fullName>
    </submittedName>
</protein>
<accession>A0A4Y6V1L6</accession>
<gene>
    <name evidence="1" type="ORF">FFV09_18450</name>
</gene>
<sequence>MNDRDFKRSYAGVFADEGLWIDADGNEMEISAMDSKHKTYTIKQIFTSFSALESRRESNTKNIAFISGKYAKEVAYKLEELGCNVSQNADGFFIDKNVKLV</sequence>
<name>A0A4Y6V1L6_SACBS</name>
<dbReference type="EMBL" id="CP041217">
    <property type="protein sequence ID" value="QDH22650.1"/>
    <property type="molecule type" value="Genomic_DNA"/>
</dbReference>
<reference evidence="1 2" key="1">
    <citation type="submission" date="2019-06" db="EMBL/GenBank/DDBJ databases">
        <title>Saccharibacillus brassicae sp. nov., an endophytic bacterium isolated from Chinese cabbage seeds (Brassica pekinensis).</title>
        <authorList>
            <person name="Jiang L."/>
            <person name="Lee J."/>
            <person name="Kim S.W."/>
        </authorList>
    </citation>
    <scope>NUCLEOTIDE SEQUENCE [LARGE SCALE GENOMIC DNA]</scope>
    <source>
        <strain evidence="2">KCTC 43072 / ATSA2</strain>
    </source>
</reference>
<proteinExistence type="predicted"/>
<dbReference type="AlphaFoldDB" id="A0A4Y6V1L6"/>
<dbReference type="RefSeq" id="WP_141449192.1">
    <property type="nucleotide sequence ID" value="NZ_CP041217.1"/>
</dbReference>
<evidence type="ECO:0000313" key="1">
    <source>
        <dbReference type="EMBL" id="QDH22650.1"/>
    </source>
</evidence>